<dbReference type="RefSeq" id="WP_262891319.1">
    <property type="nucleotide sequence ID" value="NZ_VFIA01000068.1"/>
</dbReference>
<comment type="caution">
    <text evidence="1">The sequence shown here is derived from an EMBL/GenBank/DDBJ whole genome shotgun (WGS) entry which is preliminary data.</text>
</comment>
<keyword evidence="2" id="KW-1185">Reference proteome</keyword>
<accession>A0ABR6WEG8</accession>
<dbReference type="EMBL" id="VFIA01000068">
    <property type="protein sequence ID" value="MBC3794945.1"/>
    <property type="molecule type" value="Genomic_DNA"/>
</dbReference>
<reference evidence="1 2" key="1">
    <citation type="submission" date="2019-06" db="EMBL/GenBank/DDBJ databases">
        <title>Spirosoma utsteinense sp. nov. isolated from Antarctic ice-free soils.</title>
        <authorList>
            <person name="Tahon G."/>
        </authorList>
    </citation>
    <scope>NUCLEOTIDE SEQUENCE [LARGE SCALE GENOMIC DNA]</scope>
    <source>
        <strain evidence="1 2">LMG 31447</strain>
    </source>
</reference>
<evidence type="ECO:0000313" key="1">
    <source>
        <dbReference type="EMBL" id="MBC3794945.1"/>
    </source>
</evidence>
<proteinExistence type="predicted"/>
<dbReference type="Proteomes" id="UP000700732">
    <property type="component" value="Unassembled WGS sequence"/>
</dbReference>
<sequence length="43" mass="4510">MKNVKSSKTEFIAALLKAKEAEMNTGGTVKTKPCCGGHCQVGL</sequence>
<evidence type="ECO:0008006" key="3">
    <source>
        <dbReference type="Google" id="ProtNLM"/>
    </source>
</evidence>
<name>A0ABR6WEG8_9BACT</name>
<organism evidence="1 2">
    <name type="scientific">Spirosoma utsteinense</name>
    <dbReference type="NCBI Taxonomy" id="2585773"/>
    <lineage>
        <taxon>Bacteria</taxon>
        <taxon>Pseudomonadati</taxon>
        <taxon>Bacteroidota</taxon>
        <taxon>Cytophagia</taxon>
        <taxon>Cytophagales</taxon>
        <taxon>Cytophagaceae</taxon>
        <taxon>Spirosoma</taxon>
    </lineage>
</organism>
<evidence type="ECO:0000313" key="2">
    <source>
        <dbReference type="Proteomes" id="UP000700732"/>
    </source>
</evidence>
<protein>
    <recommendedName>
        <fullName evidence="3">Natural product</fullName>
    </recommendedName>
</protein>
<gene>
    <name evidence="1" type="ORF">FH603_5477</name>
</gene>